<dbReference type="EMBL" id="JAUUTY010000003">
    <property type="protein sequence ID" value="KAK1669885.1"/>
    <property type="molecule type" value="Genomic_DNA"/>
</dbReference>
<feature type="compositionally biased region" description="Polar residues" evidence="1">
    <location>
        <begin position="20"/>
        <end position="33"/>
    </location>
</feature>
<evidence type="ECO:0000256" key="1">
    <source>
        <dbReference type="SAM" id="MobiDB-lite"/>
    </source>
</evidence>
<keyword evidence="3" id="KW-1185">Reference proteome</keyword>
<comment type="caution">
    <text evidence="2">The sequence shown here is derived from an EMBL/GenBank/DDBJ whole genome shotgun (WGS) entry which is preliminary data.</text>
</comment>
<reference evidence="2" key="1">
    <citation type="submission" date="2023-07" db="EMBL/GenBank/DDBJ databases">
        <title>A chromosome-level genome assembly of Lolium multiflorum.</title>
        <authorList>
            <person name="Chen Y."/>
            <person name="Copetti D."/>
            <person name="Kolliker R."/>
            <person name="Studer B."/>
        </authorList>
    </citation>
    <scope>NUCLEOTIDE SEQUENCE</scope>
    <source>
        <strain evidence="2">02402/16</strain>
        <tissue evidence="2">Leaf</tissue>
    </source>
</reference>
<dbReference type="AlphaFoldDB" id="A0AAD8T6B1"/>
<dbReference type="Proteomes" id="UP001231189">
    <property type="component" value="Unassembled WGS sequence"/>
</dbReference>
<proteinExistence type="predicted"/>
<gene>
    <name evidence="2" type="ORF">QYE76_058044</name>
</gene>
<feature type="region of interest" description="Disordered" evidence="1">
    <location>
        <begin position="1"/>
        <end position="86"/>
    </location>
</feature>
<name>A0AAD8T6B1_LOLMU</name>
<organism evidence="2 3">
    <name type="scientific">Lolium multiflorum</name>
    <name type="common">Italian ryegrass</name>
    <name type="synonym">Lolium perenne subsp. multiflorum</name>
    <dbReference type="NCBI Taxonomy" id="4521"/>
    <lineage>
        <taxon>Eukaryota</taxon>
        <taxon>Viridiplantae</taxon>
        <taxon>Streptophyta</taxon>
        <taxon>Embryophyta</taxon>
        <taxon>Tracheophyta</taxon>
        <taxon>Spermatophyta</taxon>
        <taxon>Magnoliopsida</taxon>
        <taxon>Liliopsida</taxon>
        <taxon>Poales</taxon>
        <taxon>Poaceae</taxon>
        <taxon>BOP clade</taxon>
        <taxon>Pooideae</taxon>
        <taxon>Poodae</taxon>
        <taxon>Poeae</taxon>
        <taxon>Poeae Chloroplast Group 2 (Poeae type)</taxon>
        <taxon>Loliodinae</taxon>
        <taxon>Loliinae</taxon>
        <taxon>Lolium</taxon>
    </lineage>
</organism>
<evidence type="ECO:0000313" key="3">
    <source>
        <dbReference type="Proteomes" id="UP001231189"/>
    </source>
</evidence>
<accession>A0AAD8T6B1</accession>
<feature type="compositionally biased region" description="Basic and acidic residues" evidence="1">
    <location>
        <begin position="59"/>
        <end position="82"/>
    </location>
</feature>
<sequence>MLRHAATYDDPTEESRRSTTRSGPSAKPTSSALFTEPAHMASGGKGSTEGAPMGWTRPPVEERTRDHEASQTLRRDQLDHQRNTQSRPIAAIRTGITVAPNSRAYIVYKTAVILVTTGLHEL</sequence>
<evidence type="ECO:0000313" key="2">
    <source>
        <dbReference type="EMBL" id="KAK1669885.1"/>
    </source>
</evidence>
<protein>
    <submittedName>
        <fullName evidence="2">Uncharacterized protein</fullName>
    </submittedName>
</protein>